<name>A0ABW6WV49_9ACTN</name>
<dbReference type="RefSeq" id="WP_020516339.1">
    <property type="nucleotide sequence ID" value="NZ_JBIAZU010000008.1"/>
</dbReference>
<proteinExistence type="predicted"/>
<evidence type="ECO:0000313" key="4">
    <source>
        <dbReference type="EMBL" id="MFF5296132.1"/>
    </source>
</evidence>
<gene>
    <name evidence="4" type="ORF">ACFY35_42425</name>
</gene>
<dbReference type="Gene3D" id="3.90.245.10">
    <property type="entry name" value="Ribonucleoside hydrolase-like"/>
    <property type="match status" value="1"/>
</dbReference>
<organism evidence="4 5">
    <name type="scientific">Paractinoplanes globisporus</name>
    <dbReference type="NCBI Taxonomy" id="113565"/>
    <lineage>
        <taxon>Bacteria</taxon>
        <taxon>Bacillati</taxon>
        <taxon>Actinomycetota</taxon>
        <taxon>Actinomycetes</taxon>
        <taxon>Micromonosporales</taxon>
        <taxon>Micromonosporaceae</taxon>
        <taxon>Paractinoplanes</taxon>
    </lineage>
</organism>
<evidence type="ECO:0000313" key="5">
    <source>
        <dbReference type="Proteomes" id="UP001602245"/>
    </source>
</evidence>
<protein>
    <submittedName>
        <fullName evidence="4">Nucleoside hydrolase</fullName>
    </submittedName>
</protein>
<dbReference type="Pfam" id="PF01156">
    <property type="entry name" value="IU_nuc_hydro"/>
    <property type="match status" value="1"/>
</dbReference>
<dbReference type="CDD" id="cd02650">
    <property type="entry name" value="nuc_hydro_CaPnhB"/>
    <property type="match status" value="1"/>
</dbReference>
<dbReference type="InterPro" id="IPR036452">
    <property type="entry name" value="Ribo_hydro-like"/>
</dbReference>
<keyword evidence="2" id="KW-0326">Glycosidase</keyword>
<accession>A0ABW6WV49</accession>
<evidence type="ECO:0000259" key="3">
    <source>
        <dbReference type="Pfam" id="PF01156"/>
    </source>
</evidence>
<keyword evidence="5" id="KW-1185">Reference proteome</keyword>
<keyword evidence="1 4" id="KW-0378">Hydrolase</keyword>
<dbReference type="GO" id="GO:0016787">
    <property type="term" value="F:hydrolase activity"/>
    <property type="evidence" value="ECO:0007669"/>
    <property type="project" value="UniProtKB-KW"/>
</dbReference>
<feature type="domain" description="Inosine/uridine-preferring nucleoside hydrolase" evidence="3">
    <location>
        <begin position="25"/>
        <end position="265"/>
    </location>
</feature>
<dbReference type="EMBL" id="JBIAZU010000008">
    <property type="protein sequence ID" value="MFF5296132.1"/>
    <property type="molecule type" value="Genomic_DNA"/>
</dbReference>
<evidence type="ECO:0000256" key="2">
    <source>
        <dbReference type="ARBA" id="ARBA00023295"/>
    </source>
</evidence>
<dbReference type="SUPFAM" id="SSF53590">
    <property type="entry name" value="Nucleoside hydrolase"/>
    <property type="match status" value="1"/>
</dbReference>
<evidence type="ECO:0000256" key="1">
    <source>
        <dbReference type="ARBA" id="ARBA00022801"/>
    </source>
</evidence>
<dbReference type="InterPro" id="IPR023186">
    <property type="entry name" value="IUNH"/>
</dbReference>
<reference evidence="4 5" key="1">
    <citation type="submission" date="2024-10" db="EMBL/GenBank/DDBJ databases">
        <title>The Natural Products Discovery Center: Release of the First 8490 Sequenced Strains for Exploring Actinobacteria Biosynthetic Diversity.</title>
        <authorList>
            <person name="Kalkreuter E."/>
            <person name="Kautsar S.A."/>
            <person name="Yang D."/>
            <person name="Bader C.D."/>
            <person name="Teijaro C.N."/>
            <person name="Fluegel L."/>
            <person name="Davis C.M."/>
            <person name="Simpson J.R."/>
            <person name="Lauterbach L."/>
            <person name="Steele A.D."/>
            <person name="Gui C."/>
            <person name="Meng S."/>
            <person name="Li G."/>
            <person name="Viehrig K."/>
            <person name="Ye F."/>
            <person name="Su P."/>
            <person name="Kiefer A.F."/>
            <person name="Nichols A."/>
            <person name="Cepeda A.J."/>
            <person name="Yan W."/>
            <person name="Fan B."/>
            <person name="Jiang Y."/>
            <person name="Adhikari A."/>
            <person name="Zheng C.-J."/>
            <person name="Schuster L."/>
            <person name="Cowan T.M."/>
            <person name="Smanski M.J."/>
            <person name="Chevrette M.G."/>
            <person name="De Carvalho L.P.S."/>
            <person name="Shen B."/>
        </authorList>
    </citation>
    <scope>NUCLEOTIDE SEQUENCE [LARGE SCALE GENOMIC DNA]</scope>
    <source>
        <strain evidence="4 5">NPDC000087</strain>
    </source>
</reference>
<sequence length="317" mass="33035">MADERVPRSVLHGVRHEGGGVLKLYLDCDTGVDDALAIAYLLATPSVSLLGIGTCNGNTSAVQAARNTLGLLDLSHVPDIPVAIGEGEIRRGAAEVHGDNGVGGVALPHGGEPDPRTATQLLRDLVRDNPGELHILATGPCTNLATALTEMPEISGLVAGVTVMGGAVRAPGNVTPRAEANIHDNPAAADAVLTAPWPVTLVPLDVTMQHRWTQADQAALRAGGTALHEALADMTQSYFDWYEPELGVREIPLHDPLAAAIAVGELTPSDAPQLPLRVDPVGEVREDASAVSRVRVVLALGSPGGPVILRRLLTRNQ</sequence>
<comment type="caution">
    <text evidence="4">The sequence shown here is derived from an EMBL/GenBank/DDBJ whole genome shotgun (WGS) entry which is preliminary data.</text>
</comment>
<dbReference type="InterPro" id="IPR001910">
    <property type="entry name" value="Inosine/uridine_hydrolase_dom"/>
</dbReference>
<dbReference type="Proteomes" id="UP001602245">
    <property type="component" value="Unassembled WGS sequence"/>
</dbReference>
<dbReference type="PANTHER" id="PTHR12304:SF4">
    <property type="entry name" value="URIDINE NUCLEOSIDASE"/>
    <property type="match status" value="1"/>
</dbReference>
<dbReference type="PANTHER" id="PTHR12304">
    <property type="entry name" value="INOSINE-URIDINE PREFERRING NUCLEOSIDE HYDROLASE"/>
    <property type="match status" value="1"/>
</dbReference>